<evidence type="ECO:0000256" key="3">
    <source>
        <dbReference type="ARBA" id="ARBA00022692"/>
    </source>
</evidence>
<sequence length="323" mass="32849">MSGTGTHTPGSRPTGMTCGRLIRTALWLVAGASLALPGHHLIATEIAILALFALSLDLILGFAGILSLGHGAFFGVGAYTAGLVSTRWTAEPLTGLALAAGAAGLLGLVTGPLLVRRATDLSRLMVTLAVAMLVHEAANRAGGLTGGADGLQGILTAPLLGRFEFDLAGRTGHAYALVVLAAGVLVATRVTGSGFGLALRAIRDNPLRAAAVGVPVGRHLVAVYALSAAMAGVAGALMAQTTMFVSLDAVALHRSAEVLIVLVLGGTGWVYGGLLGALVYRLAQDGLATLSPAYWQFWMGLLLIAAVLIGRERIAAALRGRRA</sequence>
<name>A0ABV6T540_9RHOB</name>
<feature type="transmembrane region" description="Helical" evidence="6">
    <location>
        <begin position="174"/>
        <end position="202"/>
    </location>
</feature>
<evidence type="ECO:0000256" key="5">
    <source>
        <dbReference type="ARBA" id="ARBA00023136"/>
    </source>
</evidence>
<feature type="transmembrane region" description="Helical" evidence="6">
    <location>
        <begin position="96"/>
        <end position="115"/>
    </location>
</feature>
<dbReference type="CDD" id="cd06581">
    <property type="entry name" value="TM_PBP1_LivM_like"/>
    <property type="match status" value="1"/>
</dbReference>
<dbReference type="RefSeq" id="WP_394320032.1">
    <property type="nucleotide sequence ID" value="NZ_JBHMQU010000045.1"/>
</dbReference>
<comment type="caution">
    <text evidence="7">The sequence shown here is derived from an EMBL/GenBank/DDBJ whole genome shotgun (WGS) entry which is preliminary data.</text>
</comment>
<evidence type="ECO:0000256" key="6">
    <source>
        <dbReference type="SAM" id="Phobius"/>
    </source>
</evidence>
<proteinExistence type="predicted"/>
<dbReference type="Proteomes" id="UP001589920">
    <property type="component" value="Unassembled WGS sequence"/>
</dbReference>
<dbReference type="InterPro" id="IPR043428">
    <property type="entry name" value="LivM-like"/>
</dbReference>
<feature type="transmembrane region" description="Helical" evidence="6">
    <location>
        <begin position="21"/>
        <end position="40"/>
    </location>
</feature>
<keyword evidence="2" id="KW-1003">Cell membrane</keyword>
<evidence type="ECO:0000256" key="1">
    <source>
        <dbReference type="ARBA" id="ARBA00004651"/>
    </source>
</evidence>
<gene>
    <name evidence="7" type="ORF">ACFHYO_09595</name>
</gene>
<dbReference type="InterPro" id="IPR001851">
    <property type="entry name" value="ABC_transp_permease"/>
</dbReference>
<keyword evidence="3 6" id="KW-0812">Transmembrane</keyword>
<evidence type="ECO:0000256" key="2">
    <source>
        <dbReference type="ARBA" id="ARBA00022475"/>
    </source>
</evidence>
<dbReference type="Pfam" id="PF02653">
    <property type="entry name" value="BPD_transp_2"/>
    <property type="match status" value="1"/>
</dbReference>
<protein>
    <submittedName>
        <fullName evidence="7">Branched-chain amino acid ABC transporter permease</fullName>
    </submittedName>
</protein>
<keyword evidence="4 6" id="KW-1133">Transmembrane helix</keyword>
<feature type="transmembrane region" description="Helical" evidence="6">
    <location>
        <begin position="295"/>
        <end position="314"/>
    </location>
</feature>
<accession>A0ABV6T540</accession>
<feature type="transmembrane region" description="Helical" evidence="6">
    <location>
        <begin position="222"/>
        <end position="247"/>
    </location>
</feature>
<keyword evidence="5 6" id="KW-0472">Membrane</keyword>
<keyword evidence="8" id="KW-1185">Reference proteome</keyword>
<dbReference type="PANTHER" id="PTHR30482">
    <property type="entry name" value="HIGH-AFFINITY BRANCHED-CHAIN AMINO ACID TRANSPORT SYSTEM PERMEASE"/>
    <property type="match status" value="1"/>
</dbReference>
<feature type="transmembrane region" description="Helical" evidence="6">
    <location>
        <begin position="259"/>
        <end position="283"/>
    </location>
</feature>
<reference evidence="7 8" key="1">
    <citation type="submission" date="2024-09" db="EMBL/GenBank/DDBJ databases">
        <authorList>
            <person name="Sun Q."/>
            <person name="Mori K."/>
        </authorList>
    </citation>
    <scope>NUCLEOTIDE SEQUENCE [LARGE SCALE GENOMIC DNA]</scope>
    <source>
        <strain evidence="7 8">KCTC 42086</strain>
    </source>
</reference>
<evidence type="ECO:0000313" key="8">
    <source>
        <dbReference type="Proteomes" id="UP001589920"/>
    </source>
</evidence>
<evidence type="ECO:0000313" key="7">
    <source>
        <dbReference type="EMBL" id="MFC0812365.1"/>
    </source>
</evidence>
<organism evidence="7 8">
    <name type="scientific">Paracoccus panacisoli</name>
    <dbReference type="NCBI Taxonomy" id="1510163"/>
    <lineage>
        <taxon>Bacteria</taxon>
        <taxon>Pseudomonadati</taxon>
        <taxon>Pseudomonadota</taxon>
        <taxon>Alphaproteobacteria</taxon>
        <taxon>Rhodobacterales</taxon>
        <taxon>Paracoccaceae</taxon>
        <taxon>Paracoccus</taxon>
    </lineage>
</organism>
<comment type="subcellular location">
    <subcellularLocation>
        <location evidence="1">Cell membrane</location>
        <topology evidence="1">Multi-pass membrane protein</topology>
    </subcellularLocation>
</comment>
<dbReference type="EMBL" id="JBHMQU010000045">
    <property type="protein sequence ID" value="MFC0812365.1"/>
    <property type="molecule type" value="Genomic_DNA"/>
</dbReference>
<evidence type="ECO:0000256" key="4">
    <source>
        <dbReference type="ARBA" id="ARBA00022989"/>
    </source>
</evidence>
<dbReference type="PANTHER" id="PTHR30482:SF17">
    <property type="entry name" value="ABC TRANSPORTER ATP-BINDING PROTEIN"/>
    <property type="match status" value="1"/>
</dbReference>